<evidence type="ECO:0000313" key="1">
    <source>
        <dbReference type="EMBL" id="OGE51766.1"/>
    </source>
</evidence>
<dbReference type="Pfam" id="PF14269">
    <property type="entry name" value="Arylsulfotran_2"/>
    <property type="match status" value="1"/>
</dbReference>
<dbReference type="RefSeq" id="XP_022487210.1">
    <property type="nucleotide sequence ID" value="XM_022633068.1"/>
</dbReference>
<dbReference type="InterPro" id="IPR031818">
    <property type="entry name" value="Hri1"/>
</dbReference>
<dbReference type="GeneID" id="34577802"/>
<protein>
    <recommendedName>
        <fullName evidence="3">ASST-domain-containing protein</fullName>
    </recommendedName>
</protein>
<dbReference type="Proteomes" id="UP000177622">
    <property type="component" value="Unassembled WGS sequence"/>
</dbReference>
<evidence type="ECO:0000313" key="2">
    <source>
        <dbReference type="Proteomes" id="UP000177622"/>
    </source>
</evidence>
<dbReference type="STRING" id="1835702.A0A1F5LFC4"/>
<accession>A0A1F5LFC4</accession>
<dbReference type="CDD" id="cd11693">
    <property type="entry name" value="HRI1_C_like"/>
    <property type="match status" value="1"/>
</dbReference>
<dbReference type="InterPro" id="IPR053143">
    <property type="entry name" value="Arylsulfate_ST"/>
</dbReference>
<dbReference type="PANTHER" id="PTHR35340">
    <property type="entry name" value="PQQ ENZYME REPEAT PROTEIN-RELATED"/>
    <property type="match status" value="1"/>
</dbReference>
<name>A0A1F5LFC4_PENAI</name>
<dbReference type="OrthoDB" id="5427350at2759"/>
<sequence>MSATKPATSECRFSTRISIRWLPDPPSETTDTIVMSVKDWYLDLRMEKETGMIDWAIAGQRIIESQDPLRVSFSHELDSHDAFESVDCGTFVSLPNGDDLETGVMPRSDLPGAPECEYEEIWRELPFRKGPEGGNGGISWVLESDNGDISGSDREGEVQVVKTFLGRIWGTYLALRQTQTHVRMRDPSGALVVKKSGAGVTARREEWESVWKEKYVVGEVAGTLPSIVDGFAGEERWKRPDLCAPVLNVTHYEEGNVTPGYIFISPYHLSNYKDGPYIYSHTGELVWNGAEDNDFANNFHPCHIAGHDKLCMTELTHIDGIKSTGSAIVLDRDLHTTEGKRDSTEIQAGRDSDIHELKIVENGTAVLTTWIMTRPWDLSPYGGPASGFLRTTGFQEVDIASQTVLFTWDPADYIDLKDSNMEFGWGLYGDGLTPETDWDFFHINSADKTQDGGYLISGRHTSTIYKISPRNGSILWRLGGNNSDFTFEPGLNFSSQHHVRVRDEDEGGMTISLFNNAFDKHHQTALSSSGLVLRIDMDAMHVTLMHRYSSPRGLLVDKEGSVQPLESGNVFISWGAEQSLSEHILDGSRVVFEAKLEDPTGYWYRAWKANLTTVPTTSPDVYAMSEVIGGPTVWFVSWNGATEVQGWKVYASRQQWGRYEFIGHFEKHGFETRIESEEFFAWTIIEAVDGAGQALRNSSVPVRTFTRGRNLLSGQTVMRDQNTSTDNIPTNSS</sequence>
<reference evidence="1 2" key="1">
    <citation type="journal article" date="2016" name="Sci. Rep.">
        <title>Penicillium arizonense, a new, genome sequenced fungal species, reveals a high chemical diversity in secreted metabolites.</title>
        <authorList>
            <person name="Grijseels S."/>
            <person name="Nielsen J.C."/>
            <person name="Randelovic M."/>
            <person name="Nielsen J."/>
            <person name="Nielsen K.F."/>
            <person name="Workman M."/>
            <person name="Frisvad J.C."/>
        </authorList>
    </citation>
    <scope>NUCLEOTIDE SEQUENCE [LARGE SCALE GENOMIC DNA]</scope>
    <source>
        <strain evidence="1 2">CBS 141311</strain>
    </source>
</reference>
<proteinExistence type="predicted"/>
<comment type="caution">
    <text evidence="1">The sequence shown here is derived from an EMBL/GenBank/DDBJ whole genome shotgun (WGS) entry which is preliminary data.</text>
</comment>
<dbReference type="Gene3D" id="2.40.128.320">
    <property type="entry name" value="Protein HRI1, N-terminal domain"/>
    <property type="match status" value="1"/>
</dbReference>
<gene>
    <name evidence="1" type="ORF">PENARI_c012G11997</name>
</gene>
<dbReference type="SUPFAM" id="SSF63825">
    <property type="entry name" value="YWTD domain"/>
    <property type="match status" value="1"/>
</dbReference>
<organism evidence="1 2">
    <name type="scientific">Penicillium arizonense</name>
    <dbReference type="NCBI Taxonomy" id="1835702"/>
    <lineage>
        <taxon>Eukaryota</taxon>
        <taxon>Fungi</taxon>
        <taxon>Dikarya</taxon>
        <taxon>Ascomycota</taxon>
        <taxon>Pezizomycotina</taxon>
        <taxon>Eurotiomycetes</taxon>
        <taxon>Eurotiomycetidae</taxon>
        <taxon>Eurotiales</taxon>
        <taxon>Aspergillaceae</taxon>
        <taxon>Penicillium</taxon>
    </lineage>
</organism>
<dbReference type="PANTHER" id="PTHR35340:SF9">
    <property type="entry name" value="ASST-DOMAIN-CONTAINING PROTEIN"/>
    <property type="match status" value="1"/>
</dbReference>
<dbReference type="InterPro" id="IPR043047">
    <property type="entry name" value="Hri1_N_sf"/>
</dbReference>
<evidence type="ECO:0008006" key="3">
    <source>
        <dbReference type="Google" id="ProtNLM"/>
    </source>
</evidence>
<dbReference type="Pfam" id="PF16815">
    <property type="entry name" value="HRI1"/>
    <property type="match status" value="1"/>
</dbReference>
<keyword evidence="2" id="KW-1185">Reference proteome</keyword>
<dbReference type="AlphaFoldDB" id="A0A1F5LFC4"/>
<dbReference type="EMBL" id="LXJU01000012">
    <property type="protein sequence ID" value="OGE51766.1"/>
    <property type="molecule type" value="Genomic_DNA"/>
</dbReference>
<dbReference type="InterPro" id="IPR039535">
    <property type="entry name" value="ASST-like"/>
</dbReference>